<gene>
    <name evidence="1" type="ORF">QQF64_026315</name>
</gene>
<proteinExistence type="predicted"/>
<accession>A0ABR3NSB9</accession>
<name>A0ABR3NSB9_9TELE</name>
<dbReference type="Proteomes" id="UP001558613">
    <property type="component" value="Unassembled WGS sequence"/>
</dbReference>
<sequence>MAAPVKLRIVLGANNAKKLTIESGMPKSVEDLSKESKRYGCFFSNSSDTIIFSPTQRLHNHSGLQKINYLSIHMMGDANLEVNQAFHVKQSFLLNPKP</sequence>
<protein>
    <submittedName>
        <fullName evidence="1">Uncharacterized protein</fullName>
    </submittedName>
</protein>
<reference evidence="1 2" key="1">
    <citation type="submission" date="2023-09" db="EMBL/GenBank/DDBJ databases">
        <authorList>
            <person name="Wang M."/>
        </authorList>
    </citation>
    <scope>NUCLEOTIDE SEQUENCE [LARGE SCALE GENOMIC DNA]</scope>
    <source>
        <strain evidence="1">GT-2023</strain>
        <tissue evidence="1">Liver</tissue>
    </source>
</reference>
<organism evidence="1 2">
    <name type="scientific">Cirrhinus molitorella</name>
    <name type="common">mud carp</name>
    <dbReference type="NCBI Taxonomy" id="172907"/>
    <lineage>
        <taxon>Eukaryota</taxon>
        <taxon>Metazoa</taxon>
        <taxon>Chordata</taxon>
        <taxon>Craniata</taxon>
        <taxon>Vertebrata</taxon>
        <taxon>Euteleostomi</taxon>
        <taxon>Actinopterygii</taxon>
        <taxon>Neopterygii</taxon>
        <taxon>Teleostei</taxon>
        <taxon>Ostariophysi</taxon>
        <taxon>Cypriniformes</taxon>
        <taxon>Cyprinidae</taxon>
        <taxon>Labeoninae</taxon>
        <taxon>Labeonini</taxon>
        <taxon>Cirrhinus</taxon>
    </lineage>
</organism>
<dbReference type="EMBL" id="JAYMGO010000003">
    <property type="protein sequence ID" value="KAL1279642.1"/>
    <property type="molecule type" value="Genomic_DNA"/>
</dbReference>
<keyword evidence="2" id="KW-1185">Reference proteome</keyword>
<evidence type="ECO:0000313" key="1">
    <source>
        <dbReference type="EMBL" id="KAL1279642.1"/>
    </source>
</evidence>
<comment type="caution">
    <text evidence="1">The sequence shown here is derived from an EMBL/GenBank/DDBJ whole genome shotgun (WGS) entry which is preliminary data.</text>
</comment>
<evidence type="ECO:0000313" key="2">
    <source>
        <dbReference type="Proteomes" id="UP001558613"/>
    </source>
</evidence>